<reference evidence="1 2" key="1">
    <citation type="submission" date="2022-05" db="EMBL/GenBank/DDBJ databases">
        <authorList>
            <consortium name="Genoscope - CEA"/>
            <person name="William W."/>
        </authorList>
    </citation>
    <scope>NUCLEOTIDE SEQUENCE [LARGE SCALE GENOMIC DNA]</scope>
</reference>
<keyword evidence="2" id="KW-1185">Reference proteome</keyword>
<dbReference type="Proteomes" id="UP001159405">
    <property type="component" value="Unassembled WGS sequence"/>
</dbReference>
<organism evidence="1 2">
    <name type="scientific">Porites lobata</name>
    <dbReference type="NCBI Taxonomy" id="104759"/>
    <lineage>
        <taxon>Eukaryota</taxon>
        <taxon>Metazoa</taxon>
        <taxon>Cnidaria</taxon>
        <taxon>Anthozoa</taxon>
        <taxon>Hexacorallia</taxon>
        <taxon>Scleractinia</taxon>
        <taxon>Fungiina</taxon>
        <taxon>Poritidae</taxon>
        <taxon>Porites</taxon>
    </lineage>
</organism>
<name>A0ABN8PLA2_9CNID</name>
<proteinExistence type="predicted"/>
<gene>
    <name evidence="1" type="ORF">PLOB_00044947</name>
</gene>
<protein>
    <submittedName>
        <fullName evidence="1">Uncharacterized protein</fullName>
    </submittedName>
</protein>
<accession>A0ABN8PLA2</accession>
<comment type="caution">
    <text evidence="1">The sequence shown here is derived from an EMBL/GenBank/DDBJ whole genome shotgun (WGS) entry which is preliminary data.</text>
</comment>
<evidence type="ECO:0000313" key="1">
    <source>
        <dbReference type="EMBL" id="CAH3146246.1"/>
    </source>
</evidence>
<sequence>MLLSEKGCHSLFICLFTEPDREEVHSQTINVHEDSNDSVSSCVVSTHSHWQNFINGQYSESEAVRKALALSIEESRILFAIFQLPVTLKKSCKDRCEPHVIVVSDGMVRKIYLTSYKSFVNKCWLITVSITTTLYQLLTLADKLRSFL</sequence>
<evidence type="ECO:0000313" key="2">
    <source>
        <dbReference type="Proteomes" id="UP001159405"/>
    </source>
</evidence>
<dbReference type="EMBL" id="CALNXK010000078">
    <property type="protein sequence ID" value="CAH3146246.1"/>
    <property type="molecule type" value="Genomic_DNA"/>
</dbReference>